<accession>A0A9J6RGV4</accession>
<evidence type="ECO:0000313" key="1">
    <source>
        <dbReference type="EMBL" id="MCZ0704669.1"/>
    </source>
</evidence>
<dbReference type="AlphaFoldDB" id="A0A9J6RGV4"/>
<organism evidence="1 2">
    <name type="scientific">Natronobacillus azotifigens</name>
    <dbReference type="NCBI Taxonomy" id="472978"/>
    <lineage>
        <taxon>Bacteria</taxon>
        <taxon>Bacillati</taxon>
        <taxon>Bacillota</taxon>
        <taxon>Bacilli</taxon>
        <taxon>Bacillales</taxon>
        <taxon>Bacillaceae</taxon>
        <taxon>Natronobacillus</taxon>
    </lineage>
</organism>
<reference evidence="1" key="1">
    <citation type="submission" date="2022-11" db="EMBL/GenBank/DDBJ databases">
        <title>WGS of Natronobacillus azotifigens 24KS-1, an anaerobic diazotrophic haloalkaliphile from soda-rich habitats.</title>
        <authorList>
            <person name="Sorokin D.Y."/>
            <person name="Merkel A.Y."/>
        </authorList>
    </citation>
    <scope>NUCLEOTIDE SEQUENCE</scope>
    <source>
        <strain evidence="1">24KS-1</strain>
    </source>
</reference>
<gene>
    <name evidence="1" type="ORF">OWO01_15855</name>
</gene>
<name>A0A9J6RGV4_9BACI</name>
<dbReference type="RefSeq" id="WP_268781447.1">
    <property type="nucleotide sequence ID" value="NZ_JAPRAT010000064.1"/>
</dbReference>
<feature type="non-terminal residue" evidence="1">
    <location>
        <position position="1"/>
    </location>
</feature>
<protein>
    <submittedName>
        <fullName evidence="1">Uncharacterized protein</fullName>
    </submittedName>
</protein>
<comment type="caution">
    <text evidence="1">The sequence shown here is derived from an EMBL/GenBank/DDBJ whole genome shotgun (WGS) entry which is preliminary data.</text>
</comment>
<sequence>TYYIGNEKDFLALLEYAKARDNLSDIVKAIKKLEALHYSEVSTERIQFICEQDDNVDMDTLKDSTMKNDIEKQSEENLKAYESIFYREGVM</sequence>
<dbReference type="EMBL" id="JAPRAT010000064">
    <property type="protein sequence ID" value="MCZ0704669.1"/>
    <property type="molecule type" value="Genomic_DNA"/>
</dbReference>
<dbReference type="Proteomes" id="UP001084197">
    <property type="component" value="Unassembled WGS sequence"/>
</dbReference>
<evidence type="ECO:0000313" key="2">
    <source>
        <dbReference type="Proteomes" id="UP001084197"/>
    </source>
</evidence>
<keyword evidence="2" id="KW-1185">Reference proteome</keyword>
<proteinExistence type="predicted"/>